<dbReference type="GO" id="GO:0005524">
    <property type="term" value="F:ATP binding"/>
    <property type="evidence" value="ECO:0007669"/>
    <property type="project" value="InterPro"/>
</dbReference>
<dbReference type="HOGENOM" id="CLU_2841077_0_0_9"/>
<dbReference type="SUPFAM" id="SSF52540">
    <property type="entry name" value="P-loop containing nucleoside triphosphate hydrolases"/>
    <property type="match status" value="1"/>
</dbReference>
<accession>C0CQN0</accession>
<sequence>MKKLNFAIPERKTAAIVGPSGSRKTTLRRRIARFYDVSQGSITVVGIKVRKFTCDSLLKNISMVF</sequence>
<dbReference type="AlphaFoldDB" id="C0CQN0"/>
<name>C0CQN0_BLAHS</name>
<organism evidence="2 3">
    <name type="scientific">Blautia hydrogenotrophica (strain DSM 10507 / JCM 14656 / S5a33)</name>
    <name type="common">Ruminococcus hydrogenotrophicus</name>
    <dbReference type="NCBI Taxonomy" id="476272"/>
    <lineage>
        <taxon>Bacteria</taxon>
        <taxon>Bacillati</taxon>
        <taxon>Bacillota</taxon>
        <taxon>Clostridia</taxon>
        <taxon>Lachnospirales</taxon>
        <taxon>Lachnospiraceae</taxon>
        <taxon>Blautia</taxon>
    </lineage>
</organism>
<dbReference type="EMBL" id="ACBZ01000172">
    <property type="protein sequence ID" value="EEG47909.1"/>
    <property type="molecule type" value="Genomic_DNA"/>
</dbReference>
<comment type="caution">
    <text evidence="2">The sequence shown here is derived from an EMBL/GenBank/DDBJ whole genome shotgun (WGS) entry which is preliminary data.</text>
</comment>
<dbReference type="Pfam" id="PF00005">
    <property type="entry name" value="ABC_tran"/>
    <property type="match status" value="1"/>
</dbReference>
<dbReference type="InterPro" id="IPR003439">
    <property type="entry name" value="ABC_transporter-like_ATP-bd"/>
</dbReference>
<keyword evidence="3" id="KW-1185">Reference proteome</keyword>
<dbReference type="Gene3D" id="3.40.50.300">
    <property type="entry name" value="P-loop containing nucleotide triphosphate hydrolases"/>
    <property type="match status" value="1"/>
</dbReference>
<protein>
    <recommendedName>
        <fullName evidence="1">ABC transporter domain-containing protein</fullName>
    </recommendedName>
</protein>
<feature type="domain" description="ABC transporter" evidence="1">
    <location>
        <begin position="2"/>
        <end position="65"/>
    </location>
</feature>
<proteinExistence type="predicted"/>
<dbReference type="Proteomes" id="UP000003100">
    <property type="component" value="Unassembled WGS sequence"/>
</dbReference>
<gene>
    <name evidence="2" type="ORF">RUMHYD_03193</name>
</gene>
<dbReference type="InterPro" id="IPR027417">
    <property type="entry name" value="P-loop_NTPase"/>
</dbReference>
<evidence type="ECO:0000259" key="1">
    <source>
        <dbReference type="Pfam" id="PF00005"/>
    </source>
</evidence>
<dbReference type="PATRIC" id="fig|476272.21.peg.1318"/>
<evidence type="ECO:0000313" key="3">
    <source>
        <dbReference type="Proteomes" id="UP000003100"/>
    </source>
</evidence>
<evidence type="ECO:0000313" key="2">
    <source>
        <dbReference type="EMBL" id="EEG47909.1"/>
    </source>
</evidence>
<dbReference type="GO" id="GO:0034040">
    <property type="term" value="F:ATPase-coupled lipid transmembrane transporter activity"/>
    <property type="evidence" value="ECO:0007669"/>
    <property type="project" value="TreeGrafter"/>
</dbReference>
<dbReference type="PANTHER" id="PTHR24221">
    <property type="entry name" value="ATP-BINDING CASSETTE SUB-FAMILY B"/>
    <property type="match status" value="1"/>
</dbReference>
<dbReference type="InterPro" id="IPR039421">
    <property type="entry name" value="Type_1_exporter"/>
</dbReference>
<reference evidence="2 3" key="2">
    <citation type="submission" date="2009-02" db="EMBL/GenBank/DDBJ databases">
        <title>Draft genome sequence of Blautia hydrogenotrophica DSM 10507 (Ruminococcus hydrogenotrophicus DSM 10507).</title>
        <authorList>
            <person name="Sudarsanam P."/>
            <person name="Ley R."/>
            <person name="Guruge J."/>
            <person name="Turnbaugh P.J."/>
            <person name="Mahowald M."/>
            <person name="Liep D."/>
            <person name="Gordon J."/>
        </authorList>
    </citation>
    <scope>NUCLEOTIDE SEQUENCE [LARGE SCALE GENOMIC DNA]</scope>
    <source>
        <strain evidence="3">DSM 10507 / JCM 14656 / S5a33</strain>
    </source>
</reference>
<dbReference type="GO" id="GO:0016887">
    <property type="term" value="F:ATP hydrolysis activity"/>
    <property type="evidence" value="ECO:0007669"/>
    <property type="project" value="InterPro"/>
</dbReference>
<reference evidence="2 3" key="1">
    <citation type="submission" date="2009-01" db="EMBL/GenBank/DDBJ databases">
        <authorList>
            <person name="Fulton L."/>
            <person name="Clifton S."/>
            <person name="Fulton B."/>
            <person name="Xu J."/>
            <person name="Minx P."/>
            <person name="Pepin K.H."/>
            <person name="Johnson M."/>
            <person name="Bhonagiri V."/>
            <person name="Nash W.E."/>
            <person name="Mardis E.R."/>
            <person name="Wilson R.K."/>
        </authorList>
    </citation>
    <scope>NUCLEOTIDE SEQUENCE [LARGE SCALE GENOMIC DNA]</scope>
    <source>
        <strain evidence="3">DSM 10507 / JCM 14656 / S5a33</strain>
    </source>
</reference>
<dbReference type="PANTHER" id="PTHR24221:SF397">
    <property type="entry name" value="ABC TRANSPORTER, ATP-BINDING TRANSMEMBRANE PROTEIN"/>
    <property type="match status" value="1"/>
</dbReference>
<dbReference type="eggNOG" id="COG1132">
    <property type="taxonomic scope" value="Bacteria"/>
</dbReference>